<dbReference type="InterPro" id="IPR022770">
    <property type="entry name" value="IucA/IucC-like_C"/>
</dbReference>
<dbReference type="GO" id="GO:0019290">
    <property type="term" value="P:siderophore biosynthetic process"/>
    <property type="evidence" value="ECO:0007669"/>
    <property type="project" value="InterPro"/>
</dbReference>
<dbReference type="InterPro" id="IPR007310">
    <property type="entry name" value="Aerobactin_biosyn_IucA/IucC_N"/>
</dbReference>
<protein>
    <recommendedName>
        <fullName evidence="5">IucC family-domain-containing protein</fullName>
    </recommendedName>
</protein>
<dbReference type="EMBL" id="JANBQB010000357">
    <property type="protein sequence ID" value="KAJ1977323.1"/>
    <property type="molecule type" value="Genomic_DNA"/>
</dbReference>
<dbReference type="Gene3D" id="1.10.510.40">
    <property type="match status" value="1"/>
</dbReference>
<name>A0A9W8B5V6_9FUNG</name>
<evidence type="ECO:0008006" key="5">
    <source>
        <dbReference type="Google" id="ProtNLM"/>
    </source>
</evidence>
<dbReference type="Proteomes" id="UP001151582">
    <property type="component" value="Unassembled WGS sequence"/>
</dbReference>
<dbReference type="InterPro" id="IPR037455">
    <property type="entry name" value="LucA/IucC-like"/>
</dbReference>
<dbReference type="Pfam" id="PF04183">
    <property type="entry name" value="IucA_IucC"/>
    <property type="match status" value="1"/>
</dbReference>
<dbReference type="GO" id="GO:0016881">
    <property type="term" value="F:acid-amino acid ligase activity"/>
    <property type="evidence" value="ECO:0007669"/>
    <property type="project" value="UniProtKB-ARBA"/>
</dbReference>
<feature type="domain" description="Aerobactin siderophore biosynthesis IucA/IucC-like C-terminal" evidence="2">
    <location>
        <begin position="506"/>
        <end position="646"/>
    </location>
</feature>
<dbReference type="PANTHER" id="PTHR34384:SF5">
    <property type="entry name" value="L-2,3-DIAMINOPROPANOATE--CITRATE LIGASE"/>
    <property type="match status" value="1"/>
</dbReference>
<evidence type="ECO:0000259" key="1">
    <source>
        <dbReference type="Pfam" id="PF04183"/>
    </source>
</evidence>
<dbReference type="PANTHER" id="PTHR34384">
    <property type="entry name" value="L-2,3-DIAMINOPROPANOATE--CITRATE LIGASE"/>
    <property type="match status" value="1"/>
</dbReference>
<gene>
    <name evidence="3" type="ORF">H4R34_003621</name>
</gene>
<organism evidence="3 4">
    <name type="scientific">Dimargaris verticillata</name>
    <dbReference type="NCBI Taxonomy" id="2761393"/>
    <lineage>
        <taxon>Eukaryota</taxon>
        <taxon>Fungi</taxon>
        <taxon>Fungi incertae sedis</taxon>
        <taxon>Zoopagomycota</taxon>
        <taxon>Kickxellomycotina</taxon>
        <taxon>Dimargaritomycetes</taxon>
        <taxon>Dimargaritales</taxon>
        <taxon>Dimargaritaceae</taxon>
        <taxon>Dimargaris</taxon>
    </lineage>
</organism>
<dbReference type="AlphaFoldDB" id="A0A9W8B5V6"/>
<dbReference type="OrthoDB" id="2117718at2759"/>
<accession>A0A9W8B5V6</accession>
<keyword evidence="4" id="KW-1185">Reference proteome</keyword>
<reference evidence="3" key="1">
    <citation type="submission" date="2022-07" db="EMBL/GenBank/DDBJ databases">
        <title>Phylogenomic reconstructions and comparative analyses of Kickxellomycotina fungi.</title>
        <authorList>
            <person name="Reynolds N.K."/>
            <person name="Stajich J.E."/>
            <person name="Barry K."/>
            <person name="Grigoriev I.V."/>
            <person name="Crous P."/>
            <person name="Smith M.E."/>
        </authorList>
    </citation>
    <scope>NUCLEOTIDE SEQUENCE</scope>
    <source>
        <strain evidence="3">RSA 567</strain>
    </source>
</reference>
<evidence type="ECO:0000313" key="3">
    <source>
        <dbReference type="EMBL" id="KAJ1977323.1"/>
    </source>
</evidence>
<evidence type="ECO:0000313" key="4">
    <source>
        <dbReference type="Proteomes" id="UP001151582"/>
    </source>
</evidence>
<dbReference type="Pfam" id="PF06276">
    <property type="entry name" value="FhuF"/>
    <property type="match status" value="1"/>
</dbReference>
<proteinExistence type="predicted"/>
<evidence type="ECO:0000259" key="2">
    <source>
        <dbReference type="Pfam" id="PF06276"/>
    </source>
</evidence>
<feature type="domain" description="Aerobactin siderophore biosynthesis IucA/IucC N-terminal" evidence="1">
    <location>
        <begin position="246"/>
        <end position="449"/>
    </location>
</feature>
<sequence>MVNPRTATHSPLAVLVTAVASTPPSIPSNDRATTPTTAPNATSSLDRALHATLSRLVACLVNEKLVAAGLITLAACQKPAAALSLDAATSPTSSSNVIPALRRILVLGPYNSHEASLEQSTQFPDAHQIQYALSIVHSPICGPPCPIQEEEQSWALGDSHAYDASWAPVRFLDPDECESPVFTYTEKETAVPMTSVRALMHSVAKWNNFSLEIIDSICNEMASSVAHQAYAYDHPGPTPTLTSPSLEWEHSVVEGHATHPMHKARYALPPLAPVSVDEDLKRVTLHLATAPRTQLQIRGEFEQQLRPLIKLCGISDHILDELDHDDRVIFPIHARQIPNVVARFSYVQLLPYTVAATAQASMRSVVPDLMPTHVLKLPLGIKVSSALRTITPWTTFIGPGLPPVLEKLKLNRAVSTAIREESSIVAIHADTNEAKHLACLIRETATTALQRRGNHGSPIPLPELTTDGVAVCAALAERSPLGTGTPNVTRIWQLHTEAQRLAFLTDFTEKYLDAVLPPVLHNGFAFEAHQQNTLLRYDSVSGALKGFLVRDFGGIKVLQSKLRASTGITMEALPDGCAEALDLQEVYKLAYHTMFQMMLHRMVRALELHYNGKGWAVVRQCLRQRLPRQSDLYHLWLESPWVDYKCFVTMKIDGLYRDYLYTKVPNLILYQGESAGVASSATDVPALVTRDNSGDITSTS</sequence>
<comment type="caution">
    <text evidence="3">The sequence shown here is derived from an EMBL/GenBank/DDBJ whole genome shotgun (WGS) entry which is preliminary data.</text>
</comment>